<feature type="domain" description="Fumarylacetoacetase-like C-terminal" evidence="14">
    <location>
        <begin position="113"/>
        <end position="387"/>
    </location>
</feature>
<feature type="binding site" evidence="12">
    <location>
        <position position="130"/>
    </location>
    <ligand>
        <name>substrate</name>
    </ligand>
</feature>
<protein>
    <recommendedName>
        <fullName evidence="4">fumarylacetoacetase</fullName>
        <ecNumber evidence="4">3.7.1.2</ecNumber>
    </recommendedName>
</protein>
<dbReference type="InterPro" id="IPR036663">
    <property type="entry name" value="Fumarylacetoacetase_C_sf"/>
</dbReference>
<evidence type="ECO:0000256" key="13">
    <source>
        <dbReference type="PIRSR" id="PIRSR605959-3"/>
    </source>
</evidence>
<dbReference type="InterPro" id="IPR036462">
    <property type="entry name" value="Fumarylacetoacetase_N_sf"/>
</dbReference>
<dbReference type="AlphaFoldDB" id="A0A2G1XIL4"/>
<feature type="binding site" evidence="13">
    <location>
        <position position="242"/>
    </location>
    <ligand>
        <name>Mg(2+)</name>
        <dbReference type="ChEBI" id="CHEBI:18420"/>
    </ligand>
</feature>
<feature type="binding site" evidence="13">
    <location>
        <position position="222"/>
    </location>
    <ligand>
        <name>Ca(2+)</name>
        <dbReference type="ChEBI" id="CHEBI:29108"/>
    </ligand>
</feature>
<dbReference type="Pfam" id="PF09298">
    <property type="entry name" value="FAA_hydrolase_N"/>
    <property type="match status" value="1"/>
</dbReference>
<evidence type="ECO:0000259" key="15">
    <source>
        <dbReference type="Pfam" id="PF09298"/>
    </source>
</evidence>
<feature type="binding site" evidence="13">
    <location>
        <position position="246"/>
    </location>
    <ligand>
        <name>Mg(2+)</name>
        <dbReference type="ChEBI" id="CHEBI:18420"/>
    </ligand>
</feature>
<dbReference type="InterPro" id="IPR005959">
    <property type="entry name" value="Fumarylacetoacetase"/>
</dbReference>
<evidence type="ECO:0000256" key="3">
    <source>
        <dbReference type="ARBA" id="ARBA00004782"/>
    </source>
</evidence>
<evidence type="ECO:0000256" key="9">
    <source>
        <dbReference type="ARBA" id="ARBA00022878"/>
    </source>
</evidence>
<dbReference type="OrthoDB" id="3766879at2"/>
<dbReference type="UniPathway" id="UPA00139">
    <property type="reaction ID" value="UER00341"/>
</dbReference>
<keyword evidence="9" id="KW-0828">Tyrosine catabolism</keyword>
<evidence type="ECO:0000256" key="4">
    <source>
        <dbReference type="ARBA" id="ARBA00012094"/>
    </source>
</evidence>
<evidence type="ECO:0000313" key="17">
    <source>
        <dbReference type="Proteomes" id="UP000222531"/>
    </source>
</evidence>
<feature type="binding site" evidence="13">
    <location>
        <position position="114"/>
    </location>
    <ligand>
        <name>Ca(2+)</name>
        <dbReference type="ChEBI" id="CHEBI:29108"/>
    </ligand>
</feature>
<evidence type="ECO:0000256" key="10">
    <source>
        <dbReference type="ARBA" id="ARBA00023232"/>
    </source>
</evidence>
<dbReference type="EC" id="3.7.1.2" evidence="4"/>
<comment type="pathway">
    <text evidence="3">Amino-acid degradation; L-phenylalanine degradation; acetoacetate and fumarate from L-phenylalanine: step 6/6.</text>
</comment>
<organism evidence="16 17">
    <name type="scientific">Streptomyces cinnamoneus</name>
    <name type="common">Streptoverticillium cinnamoneum</name>
    <dbReference type="NCBI Taxonomy" id="53446"/>
    <lineage>
        <taxon>Bacteria</taxon>
        <taxon>Bacillati</taxon>
        <taxon>Actinomycetota</taxon>
        <taxon>Actinomycetes</taxon>
        <taxon>Kitasatosporales</taxon>
        <taxon>Streptomycetaceae</taxon>
        <taxon>Streptomyces</taxon>
        <taxon>Streptomyces cinnamoneus group</taxon>
    </lineage>
</organism>
<dbReference type="SUPFAM" id="SSF63433">
    <property type="entry name" value="Fumarylacetoacetate hydrolase, FAH, N-terminal domain"/>
    <property type="match status" value="1"/>
</dbReference>
<feature type="domain" description="Fumarylacetoacetase N-terminal" evidence="15">
    <location>
        <begin position="19"/>
        <end position="106"/>
    </location>
</feature>
<keyword evidence="5 13" id="KW-0479">Metal-binding</keyword>
<proteinExistence type="predicted"/>
<comment type="cofactor">
    <cofactor evidence="2 13">
        <name>Mg(2+)</name>
        <dbReference type="ChEBI" id="CHEBI:18420"/>
    </cofactor>
</comment>
<dbReference type="EMBL" id="NHZO01000147">
    <property type="protein sequence ID" value="PHQ50979.1"/>
    <property type="molecule type" value="Genomic_DNA"/>
</dbReference>
<feature type="binding site" evidence="12">
    <location>
        <position position="233"/>
    </location>
    <ligand>
        <name>substrate</name>
    </ligand>
</feature>
<keyword evidence="17" id="KW-1185">Reference proteome</keyword>
<reference evidence="16 17" key="1">
    <citation type="journal article" date="2017" name="Biochemistry">
        <title>Identification of the Biosynthetic Pathway for the Antibiotic Bicyclomycin.</title>
        <authorList>
            <person name="Patteson J."/>
            <person name="Cai W."/>
            <person name="Johnson R.A."/>
            <person name="Santa Maria K."/>
            <person name="Li B."/>
        </authorList>
    </citation>
    <scope>NUCLEOTIDE SEQUENCE [LARGE SCALE GENOMIC DNA]</scope>
    <source>
        <strain evidence="16 17">ATCC 21532</strain>
    </source>
</reference>
<evidence type="ECO:0000256" key="11">
    <source>
        <dbReference type="PIRSR" id="PIRSR605959-1"/>
    </source>
</evidence>
<keyword evidence="6" id="KW-0378">Hydrolase</keyword>
<dbReference type="GO" id="GO:0046872">
    <property type="term" value="F:metal ion binding"/>
    <property type="evidence" value="ECO:0007669"/>
    <property type="project" value="UniProtKB-KW"/>
</dbReference>
<feature type="binding site" evidence="12">
    <location>
        <position position="116"/>
    </location>
    <ligand>
        <name>substrate</name>
    </ligand>
</feature>
<dbReference type="SUPFAM" id="SSF56529">
    <property type="entry name" value="FAH"/>
    <property type="match status" value="1"/>
</dbReference>
<dbReference type="PANTHER" id="PTHR43069:SF2">
    <property type="entry name" value="FUMARYLACETOACETASE"/>
    <property type="match status" value="1"/>
</dbReference>
<dbReference type="RefSeq" id="WP_099199372.1">
    <property type="nucleotide sequence ID" value="NZ_JBIRXA010000004.1"/>
</dbReference>
<evidence type="ECO:0000256" key="1">
    <source>
        <dbReference type="ARBA" id="ARBA00001913"/>
    </source>
</evidence>
<feature type="binding site" evidence="13">
    <location>
        <position position="188"/>
    </location>
    <ligand>
        <name>Ca(2+)</name>
        <dbReference type="ChEBI" id="CHEBI:29108"/>
    </ligand>
</feature>
<sequence length="393" mass="42073">MPQHGPRDLPEGDPFGPATLPYGVFTTADEPGRPRVGVRYGAHVLDAAAAAAAHGSAYAGLLDRPTLNPLMAAGRPVWRAVRAEVRGWLADEAHFHPLDEVTLHLPFEVADYVDFYASEHHAGNVGRIFRPDAPDPLTPNWKHLPIGYHGRAGTVVVSGTDVVRPRGQRKAPSDEAPSFGPSLRLDLESEVGFVVGTPTELGTPVTLEDFREHVFGVCLLNDWSARDVQAWEYVPLGPFLGKSFATSVSAWITPLEAFDAARTAPPERTHPLLPYLDDSGAEPGGIDLRIEVAVNGETITRPPFSAMYWTAAQQLAHMTVNGASLRTGDLYASGTVSGPEPDQVGCLLELTQGKGPWLADGDVVTLTAWAPGPDGTRVGLGEVTGRIVPAHEH</sequence>
<feature type="active site" description="Proton acceptor" evidence="11">
    <location>
        <position position="121"/>
    </location>
</feature>
<dbReference type="NCBIfam" id="TIGR01266">
    <property type="entry name" value="fum_ac_acetase"/>
    <property type="match status" value="1"/>
</dbReference>
<dbReference type="GO" id="GO:0006559">
    <property type="term" value="P:L-phenylalanine catabolic process"/>
    <property type="evidence" value="ECO:0007669"/>
    <property type="project" value="UniProtKB-UniPathway"/>
</dbReference>
<dbReference type="InterPro" id="IPR011234">
    <property type="entry name" value="Fumarylacetoacetase-like_C"/>
</dbReference>
<feature type="binding site" evidence="12">
    <location>
        <position position="229"/>
    </location>
    <ligand>
        <name>substrate</name>
    </ligand>
</feature>
<comment type="cofactor">
    <cofactor evidence="1 13">
        <name>Ca(2+)</name>
        <dbReference type="ChEBI" id="CHEBI:29108"/>
    </cofactor>
</comment>
<dbReference type="Gene3D" id="3.90.850.10">
    <property type="entry name" value="Fumarylacetoacetase-like, C-terminal domain"/>
    <property type="match status" value="1"/>
</dbReference>
<evidence type="ECO:0000259" key="14">
    <source>
        <dbReference type="Pfam" id="PF01557"/>
    </source>
</evidence>
<evidence type="ECO:0000313" key="16">
    <source>
        <dbReference type="EMBL" id="PHQ50979.1"/>
    </source>
</evidence>
<dbReference type="GO" id="GO:1902000">
    <property type="term" value="P:homogentisate catabolic process"/>
    <property type="evidence" value="ECO:0007669"/>
    <property type="project" value="TreeGrafter"/>
</dbReference>
<dbReference type="InterPro" id="IPR015377">
    <property type="entry name" value="Fumarylacetoacetase_N"/>
</dbReference>
<keyword evidence="10" id="KW-0585">Phenylalanine catabolism</keyword>
<dbReference type="FunFam" id="3.90.850.10:FF:000011">
    <property type="entry name" value="Fumarylacetoacetase"/>
    <property type="match status" value="1"/>
</dbReference>
<keyword evidence="7 13" id="KW-0106">Calcium</keyword>
<keyword evidence="8 13" id="KW-0460">Magnesium</keyword>
<feature type="binding site" evidence="13">
    <location>
        <position position="222"/>
    </location>
    <ligand>
        <name>Mg(2+)</name>
        <dbReference type="ChEBI" id="CHEBI:18420"/>
    </ligand>
</feature>
<accession>A0A2G1XIL4</accession>
<dbReference type="Proteomes" id="UP000222531">
    <property type="component" value="Unassembled WGS sequence"/>
</dbReference>
<evidence type="ECO:0000256" key="12">
    <source>
        <dbReference type="PIRSR" id="PIRSR605959-2"/>
    </source>
</evidence>
<dbReference type="Gene3D" id="2.30.30.230">
    <property type="entry name" value="Fumarylacetoacetase, N-terminal domain"/>
    <property type="match status" value="1"/>
</dbReference>
<gene>
    <name evidence="16" type="primary">fahA</name>
    <name evidence="16" type="ORF">BLA24_14390</name>
</gene>
<dbReference type="GO" id="GO:0006572">
    <property type="term" value="P:L-tyrosine catabolic process"/>
    <property type="evidence" value="ECO:0007669"/>
    <property type="project" value="UniProtKB-KW"/>
</dbReference>
<evidence type="ECO:0000256" key="8">
    <source>
        <dbReference type="ARBA" id="ARBA00022842"/>
    </source>
</evidence>
<evidence type="ECO:0000256" key="7">
    <source>
        <dbReference type="ARBA" id="ARBA00022837"/>
    </source>
</evidence>
<dbReference type="Pfam" id="PF01557">
    <property type="entry name" value="FAA_hydrolase"/>
    <property type="match status" value="1"/>
</dbReference>
<feature type="binding site" evidence="13">
    <location>
        <position position="190"/>
    </location>
    <ligand>
        <name>Ca(2+)</name>
        <dbReference type="ChEBI" id="CHEBI:29108"/>
    </ligand>
</feature>
<dbReference type="PANTHER" id="PTHR43069">
    <property type="entry name" value="FUMARYLACETOACETASE"/>
    <property type="match status" value="1"/>
</dbReference>
<name>A0A2G1XIL4_STRCJ</name>
<dbReference type="GO" id="GO:0004334">
    <property type="term" value="F:fumarylacetoacetase activity"/>
    <property type="evidence" value="ECO:0007669"/>
    <property type="project" value="UniProtKB-EC"/>
</dbReference>
<comment type="caution">
    <text evidence="16">The sequence shown here is derived from an EMBL/GenBank/DDBJ whole genome shotgun (WGS) entry which is preliminary data.</text>
</comment>
<feature type="binding site" evidence="12">
    <location>
        <position position="335"/>
    </location>
    <ligand>
        <name>substrate</name>
    </ligand>
</feature>
<evidence type="ECO:0000256" key="5">
    <source>
        <dbReference type="ARBA" id="ARBA00022723"/>
    </source>
</evidence>
<evidence type="ECO:0000256" key="2">
    <source>
        <dbReference type="ARBA" id="ARBA00001946"/>
    </source>
</evidence>
<evidence type="ECO:0000256" key="6">
    <source>
        <dbReference type="ARBA" id="ARBA00022801"/>
    </source>
</evidence>